<evidence type="ECO:0000259" key="9">
    <source>
        <dbReference type="Pfam" id="PF25975"/>
    </source>
</evidence>
<evidence type="ECO:0000256" key="2">
    <source>
        <dbReference type="ARBA" id="ARBA00022448"/>
    </source>
</evidence>
<protein>
    <submittedName>
        <fullName evidence="10">Efflux RND transporter periplasmic adaptor subunit</fullName>
    </submittedName>
</protein>
<evidence type="ECO:0000256" key="3">
    <source>
        <dbReference type="SAM" id="MobiDB-lite"/>
    </source>
</evidence>
<feature type="transmembrane region" description="Helical" evidence="4">
    <location>
        <begin position="52"/>
        <end position="73"/>
    </location>
</feature>
<dbReference type="GO" id="GO:0030288">
    <property type="term" value="C:outer membrane-bounded periplasmic space"/>
    <property type="evidence" value="ECO:0007669"/>
    <property type="project" value="TreeGrafter"/>
</dbReference>
<dbReference type="GO" id="GO:0060003">
    <property type="term" value="P:copper ion export"/>
    <property type="evidence" value="ECO:0007669"/>
    <property type="project" value="TreeGrafter"/>
</dbReference>
<dbReference type="InterPro" id="IPR006143">
    <property type="entry name" value="RND_pump_MFP"/>
</dbReference>
<dbReference type="Gene3D" id="2.40.50.100">
    <property type="match status" value="1"/>
</dbReference>
<evidence type="ECO:0000259" key="5">
    <source>
        <dbReference type="Pfam" id="PF19335"/>
    </source>
</evidence>
<dbReference type="Gene3D" id="2.40.420.20">
    <property type="match status" value="1"/>
</dbReference>
<evidence type="ECO:0000256" key="4">
    <source>
        <dbReference type="SAM" id="Phobius"/>
    </source>
</evidence>
<comment type="similarity">
    <text evidence="1">Belongs to the membrane fusion protein (MFP) (TC 8.A.1) family.</text>
</comment>
<feature type="domain" description="Heavy metal binding" evidence="5">
    <location>
        <begin position="126"/>
        <end position="152"/>
    </location>
</feature>
<dbReference type="AlphaFoldDB" id="A0A832I567"/>
<keyword evidence="4" id="KW-0472">Membrane</keyword>
<dbReference type="PANTHER" id="PTHR30097">
    <property type="entry name" value="CATION EFFLUX SYSTEM PROTEIN CUSB"/>
    <property type="match status" value="1"/>
</dbReference>
<evidence type="ECO:0000259" key="8">
    <source>
        <dbReference type="Pfam" id="PF25954"/>
    </source>
</evidence>
<sequence length="508" mass="53203">MTRPFRSPSFAPAEGGPGAAGAPPAAASHGAAPGAPAPDPSAPPPGARLMNVLRWALFVVLVVVAAVAIWSAVGPKPGGKPAATASAGEVWLCPMHPQIVQDRPGECPICGMNLEKRAAPSAATTYLCPMHPQIVQDRPGECPICGMDLVPKEAGAGASSHAGDVPGLTTIHVSPERVQLIGVRTAVAARRPLGGERELVGFIAPDEGRLARVQLRVAGWVQSLAVSREGERVAAGQPLLTLYSPELFQSEQEFLIELGAGAAPGAPGGMDHEAGALAAARRRLQLLGLPEDEIARLERTREASTRVAIRAPVAGTVLERGVVEGQYVGPDTPLLTLADLTRVWVVADLYEQDLAHVRAGDRVRFVTDALPGRRWEGRIEFVYPTVSTESRTVRARLTLDNRDGLLRPGMYGRVYVAGGGAPTTVVPSEAVIRTGEVDYVFLARADGHFEPRRVTLGRSADDWLEILSGLAPGDTVVASASFLIDSESRLEAAIAGMSAAPSGGHGGH</sequence>
<feature type="region of interest" description="Disordered" evidence="3">
    <location>
        <begin position="1"/>
        <end position="42"/>
    </location>
</feature>
<evidence type="ECO:0000313" key="10">
    <source>
        <dbReference type="EMBL" id="HGZ43525.1"/>
    </source>
</evidence>
<feature type="domain" description="CusB-like beta-barrel" evidence="8">
    <location>
        <begin position="342"/>
        <end position="417"/>
    </location>
</feature>
<dbReference type="GO" id="GO:0015679">
    <property type="term" value="P:plasma membrane copper ion transport"/>
    <property type="evidence" value="ECO:0007669"/>
    <property type="project" value="TreeGrafter"/>
</dbReference>
<dbReference type="PANTHER" id="PTHR30097:SF4">
    <property type="entry name" value="SLR6042 PROTEIN"/>
    <property type="match status" value="1"/>
</dbReference>
<keyword evidence="2" id="KW-0813">Transport</keyword>
<dbReference type="Pfam" id="PF19335">
    <property type="entry name" value="HMBD"/>
    <property type="match status" value="2"/>
</dbReference>
<dbReference type="NCBIfam" id="TIGR01730">
    <property type="entry name" value="RND_mfp"/>
    <property type="match status" value="1"/>
</dbReference>
<evidence type="ECO:0000256" key="1">
    <source>
        <dbReference type="ARBA" id="ARBA00009477"/>
    </source>
</evidence>
<dbReference type="Pfam" id="PF25919">
    <property type="entry name" value="BSH_CusB"/>
    <property type="match status" value="1"/>
</dbReference>
<feature type="domain" description="CzcB-like C-terminal circularly permuted SH3-like" evidence="9">
    <location>
        <begin position="425"/>
        <end position="484"/>
    </location>
</feature>
<keyword evidence="4" id="KW-1133">Transmembrane helix</keyword>
<proteinExistence type="inferred from homology"/>
<dbReference type="SUPFAM" id="SSF111369">
    <property type="entry name" value="HlyD-like secretion proteins"/>
    <property type="match status" value="1"/>
</dbReference>
<dbReference type="FunFam" id="2.40.30.170:FF:000010">
    <property type="entry name" value="Efflux RND transporter periplasmic adaptor subunit"/>
    <property type="match status" value="1"/>
</dbReference>
<evidence type="ECO:0000259" key="6">
    <source>
        <dbReference type="Pfam" id="PF25869"/>
    </source>
</evidence>
<dbReference type="GO" id="GO:0022857">
    <property type="term" value="F:transmembrane transporter activity"/>
    <property type="evidence" value="ECO:0007669"/>
    <property type="project" value="InterPro"/>
</dbReference>
<organism evidence="10">
    <name type="scientific">Eiseniibacteriota bacterium</name>
    <dbReference type="NCBI Taxonomy" id="2212470"/>
    <lineage>
        <taxon>Bacteria</taxon>
        <taxon>Candidatus Eiseniibacteriota</taxon>
    </lineage>
</organism>
<keyword evidence="4" id="KW-0812">Transmembrane</keyword>
<feature type="domain" description="CusB-like three alpha-helical bundle" evidence="6">
    <location>
        <begin position="274"/>
        <end position="304"/>
    </location>
</feature>
<feature type="domain" description="Heavy metal binding" evidence="5">
    <location>
        <begin position="90"/>
        <end position="116"/>
    </location>
</feature>
<gene>
    <name evidence="10" type="ORF">ENR23_08885</name>
</gene>
<comment type="caution">
    <text evidence="10">The sequence shown here is derived from an EMBL/GenBank/DDBJ whole genome shotgun (WGS) entry which is preliminary data.</text>
</comment>
<accession>A0A832I567</accession>
<dbReference type="Gene3D" id="2.40.30.170">
    <property type="match status" value="1"/>
</dbReference>
<dbReference type="InterPro" id="IPR058790">
    <property type="entry name" value="BSH_CusB"/>
</dbReference>
<reference evidence="10" key="1">
    <citation type="journal article" date="2020" name="mSystems">
        <title>Genome- and Community-Level Interaction Insights into Carbon Utilization and Element Cycling Functions of Hydrothermarchaeota in Hydrothermal Sediment.</title>
        <authorList>
            <person name="Zhou Z."/>
            <person name="Liu Y."/>
            <person name="Xu W."/>
            <person name="Pan J."/>
            <person name="Luo Z.H."/>
            <person name="Li M."/>
        </authorList>
    </citation>
    <scope>NUCLEOTIDE SEQUENCE [LARGE SCALE GENOMIC DNA]</scope>
    <source>
        <strain evidence="10">SpSt-381</strain>
    </source>
</reference>
<dbReference type="InterPro" id="IPR058792">
    <property type="entry name" value="Beta-barrel_RND_2"/>
</dbReference>
<dbReference type="Gene3D" id="6.10.140.730">
    <property type="match status" value="1"/>
</dbReference>
<dbReference type="EMBL" id="DSQF01000018">
    <property type="protein sequence ID" value="HGZ43525.1"/>
    <property type="molecule type" value="Genomic_DNA"/>
</dbReference>
<dbReference type="InterPro" id="IPR058791">
    <property type="entry name" value="3HB_CusB"/>
</dbReference>
<dbReference type="InterPro" id="IPR045800">
    <property type="entry name" value="HMBD"/>
</dbReference>
<dbReference type="GO" id="GO:0046914">
    <property type="term" value="F:transition metal ion binding"/>
    <property type="evidence" value="ECO:0007669"/>
    <property type="project" value="TreeGrafter"/>
</dbReference>
<dbReference type="GO" id="GO:0016020">
    <property type="term" value="C:membrane"/>
    <property type="evidence" value="ECO:0007669"/>
    <property type="project" value="InterPro"/>
</dbReference>
<dbReference type="Pfam" id="PF25954">
    <property type="entry name" value="Beta-barrel_RND_2"/>
    <property type="match status" value="1"/>
</dbReference>
<name>A0A832I567_UNCEI</name>
<feature type="domain" description="CusB-like barrel-sandwich hybrid" evidence="7">
    <location>
        <begin position="211"/>
        <end position="337"/>
    </location>
</feature>
<dbReference type="Pfam" id="PF25869">
    <property type="entry name" value="3HB_CusB"/>
    <property type="match status" value="1"/>
</dbReference>
<dbReference type="InterPro" id="IPR058649">
    <property type="entry name" value="CzcB_C"/>
</dbReference>
<feature type="compositionally biased region" description="Low complexity" evidence="3">
    <location>
        <begin position="7"/>
        <end position="34"/>
    </location>
</feature>
<dbReference type="Pfam" id="PF25975">
    <property type="entry name" value="CzcB_C"/>
    <property type="match status" value="1"/>
</dbReference>
<evidence type="ECO:0000259" key="7">
    <source>
        <dbReference type="Pfam" id="PF25919"/>
    </source>
</evidence>
<dbReference type="InterPro" id="IPR051909">
    <property type="entry name" value="MFP_Cation_Efflux"/>
</dbReference>